<dbReference type="PANTHER" id="PTHR43191:SF2">
    <property type="entry name" value="RRNA METHYLTRANSFERASE 3, MITOCHONDRIAL"/>
    <property type="match status" value="1"/>
</dbReference>
<dbReference type="GO" id="GO:0008173">
    <property type="term" value="F:RNA methyltransferase activity"/>
    <property type="evidence" value="ECO:0007669"/>
    <property type="project" value="InterPro"/>
</dbReference>
<evidence type="ECO:0000259" key="5">
    <source>
        <dbReference type="Pfam" id="PF22435"/>
    </source>
</evidence>
<evidence type="ECO:0000256" key="3">
    <source>
        <dbReference type="ARBA" id="ARBA00022679"/>
    </source>
</evidence>
<evidence type="ECO:0000313" key="7">
    <source>
        <dbReference type="Proteomes" id="UP000316968"/>
    </source>
</evidence>
<dbReference type="OrthoDB" id="9794400at2"/>
<dbReference type="InterPro" id="IPR029064">
    <property type="entry name" value="Ribosomal_eL30-like_sf"/>
</dbReference>
<keyword evidence="2 6" id="KW-0489">Methyltransferase</keyword>
<dbReference type="InterPro" id="IPR029026">
    <property type="entry name" value="tRNA_m1G_MTases_N"/>
</dbReference>
<proteinExistence type="inferred from homology"/>
<organism evidence="6 7">
    <name type="scientific">Saccharibacillus brassicae</name>
    <dbReference type="NCBI Taxonomy" id="2583377"/>
    <lineage>
        <taxon>Bacteria</taxon>
        <taxon>Bacillati</taxon>
        <taxon>Bacillota</taxon>
        <taxon>Bacilli</taxon>
        <taxon>Bacillales</taxon>
        <taxon>Paenibacillaceae</taxon>
        <taxon>Saccharibacillus</taxon>
    </lineage>
</organism>
<feature type="domain" description="tRNA/rRNA methyltransferase SpoU type" evidence="4">
    <location>
        <begin position="118"/>
        <end position="257"/>
    </location>
</feature>
<reference evidence="6 7" key="1">
    <citation type="submission" date="2019-06" db="EMBL/GenBank/DDBJ databases">
        <title>Saccharibacillus brassicae sp. nov., an endophytic bacterium isolated from Chinese cabbage seeds (Brassica pekinensis).</title>
        <authorList>
            <person name="Jiang L."/>
            <person name="Lee J."/>
            <person name="Kim S.W."/>
        </authorList>
    </citation>
    <scope>NUCLEOTIDE SEQUENCE [LARGE SCALE GENOMIC DNA]</scope>
    <source>
        <strain evidence="7">KCTC 43072 / ATSA2</strain>
    </source>
</reference>
<dbReference type="InterPro" id="IPR051259">
    <property type="entry name" value="rRNA_Methyltransferase"/>
</dbReference>
<dbReference type="Proteomes" id="UP000316968">
    <property type="component" value="Chromosome"/>
</dbReference>
<dbReference type="AlphaFoldDB" id="A0A4Y6USD0"/>
<dbReference type="PANTHER" id="PTHR43191">
    <property type="entry name" value="RRNA METHYLTRANSFERASE 3"/>
    <property type="match status" value="1"/>
</dbReference>
<dbReference type="Gene3D" id="3.30.1330.30">
    <property type="match status" value="1"/>
</dbReference>
<protein>
    <submittedName>
        <fullName evidence="6">RNA methyltransferase</fullName>
    </submittedName>
</protein>
<dbReference type="InterPro" id="IPR029028">
    <property type="entry name" value="Alpha/beta_knot_MTases"/>
</dbReference>
<dbReference type="SUPFAM" id="SSF55315">
    <property type="entry name" value="L30e-like"/>
    <property type="match status" value="1"/>
</dbReference>
<name>A0A4Y6USD0_SACBS</name>
<evidence type="ECO:0000256" key="2">
    <source>
        <dbReference type="ARBA" id="ARBA00022603"/>
    </source>
</evidence>
<comment type="similarity">
    <text evidence="1">Belongs to the class IV-like SAM-binding methyltransferase superfamily. RNA methyltransferase TrmH family.</text>
</comment>
<feature type="domain" description="MRM3-like substrate binding" evidence="5">
    <location>
        <begin position="11"/>
        <end position="99"/>
    </location>
</feature>
<dbReference type="CDD" id="cd18095">
    <property type="entry name" value="SpoU-like_rRNA-MTase"/>
    <property type="match status" value="1"/>
</dbReference>
<dbReference type="InterPro" id="IPR001537">
    <property type="entry name" value="SpoU_MeTrfase"/>
</dbReference>
<dbReference type="KEGG" id="saca:FFV09_06720"/>
<evidence type="ECO:0000313" key="6">
    <source>
        <dbReference type="EMBL" id="QDH20583.1"/>
    </source>
</evidence>
<dbReference type="InterPro" id="IPR053888">
    <property type="entry name" value="MRM3-like_sub_bind"/>
</dbReference>
<dbReference type="Pfam" id="PF22435">
    <property type="entry name" value="MRM3-like_sub_bind"/>
    <property type="match status" value="1"/>
</dbReference>
<dbReference type="RefSeq" id="WP_141447146.1">
    <property type="nucleotide sequence ID" value="NZ_CP041217.1"/>
</dbReference>
<evidence type="ECO:0000256" key="1">
    <source>
        <dbReference type="ARBA" id="ARBA00007228"/>
    </source>
</evidence>
<keyword evidence="7" id="KW-1185">Reference proteome</keyword>
<dbReference type="GO" id="GO:0006396">
    <property type="term" value="P:RNA processing"/>
    <property type="evidence" value="ECO:0007669"/>
    <property type="project" value="InterPro"/>
</dbReference>
<dbReference type="SUPFAM" id="SSF75217">
    <property type="entry name" value="alpha/beta knot"/>
    <property type="match status" value="1"/>
</dbReference>
<dbReference type="GO" id="GO:0032259">
    <property type="term" value="P:methylation"/>
    <property type="evidence" value="ECO:0007669"/>
    <property type="project" value="UniProtKB-KW"/>
</dbReference>
<dbReference type="EMBL" id="CP041217">
    <property type="protein sequence ID" value="QDH20583.1"/>
    <property type="molecule type" value="Genomic_DNA"/>
</dbReference>
<evidence type="ECO:0000259" key="4">
    <source>
        <dbReference type="Pfam" id="PF00588"/>
    </source>
</evidence>
<accession>A0A4Y6USD0</accession>
<keyword evidence="3 6" id="KW-0808">Transferase</keyword>
<gene>
    <name evidence="6" type="ORF">FFV09_06720</name>
</gene>
<dbReference type="Gene3D" id="3.40.1280.10">
    <property type="match status" value="1"/>
</dbReference>
<sequence length="266" mass="28040">MRHAQIESTANARVKEWAGLLEKKHRDRQGKYLVEGVHLVQEALRAEADVECVAYDAALGVPGELSASAQGGSAAEWIAVSAAIVSKCTEARTPQPVFAVVRKSAAKPADLLRVPHGLVAVLDGVQDPGNVGTIIRAADAAGAAGVIVGRGCADMYNPKTVRSTMGSLFHLPIVEGDLTELLPLAREASAKIVSTSLQADRGCYEADYRGATWFVFGSEGGGVSPEVEAFVDEKVIIPMPGRAESLNVAMAASVLLFEAVRQRLLP</sequence>
<dbReference type="Pfam" id="PF00588">
    <property type="entry name" value="SpoU_methylase"/>
    <property type="match status" value="1"/>
</dbReference>
<dbReference type="GO" id="GO:0003723">
    <property type="term" value="F:RNA binding"/>
    <property type="evidence" value="ECO:0007669"/>
    <property type="project" value="InterPro"/>
</dbReference>